<accession>A0ABD7MBM1</accession>
<evidence type="ECO:0000256" key="3">
    <source>
        <dbReference type="ARBA" id="ARBA00022475"/>
    </source>
</evidence>
<dbReference type="PANTHER" id="PTHR30561">
    <property type="entry name" value="SMR FAMILY PROTON-DEPENDENT DRUG EFFLUX TRANSPORTER SUGE"/>
    <property type="match status" value="1"/>
</dbReference>
<dbReference type="GO" id="GO:0005886">
    <property type="term" value="C:plasma membrane"/>
    <property type="evidence" value="ECO:0007669"/>
    <property type="project" value="UniProtKB-SubCell"/>
</dbReference>
<dbReference type="InterPro" id="IPR045324">
    <property type="entry name" value="Small_multidrug_res"/>
</dbReference>
<feature type="transmembrane region" description="Helical" evidence="8">
    <location>
        <begin position="29"/>
        <end position="48"/>
    </location>
</feature>
<dbReference type="Pfam" id="PF00893">
    <property type="entry name" value="Multi_Drug_Res"/>
    <property type="match status" value="1"/>
</dbReference>
<feature type="transmembrane region" description="Helical" evidence="8">
    <location>
        <begin position="55"/>
        <end position="77"/>
    </location>
</feature>
<gene>
    <name evidence="9" type="ORF">SAMN04487849_1323</name>
</gene>
<name>A0ABD7MBM1_MICLU</name>
<dbReference type="SUPFAM" id="SSF103481">
    <property type="entry name" value="Multidrug resistance efflux transporter EmrE"/>
    <property type="match status" value="1"/>
</dbReference>
<evidence type="ECO:0000256" key="6">
    <source>
        <dbReference type="ARBA" id="ARBA00023136"/>
    </source>
</evidence>
<dbReference type="AlphaFoldDB" id="A0ABD7MBM1"/>
<evidence type="ECO:0000256" key="5">
    <source>
        <dbReference type="ARBA" id="ARBA00022989"/>
    </source>
</evidence>
<keyword evidence="5 8" id="KW-1133">Transmembrane helix</keyword>
<organism evidence="9 10">
    <name type="scientific">Micrococcus luteus</name>
    <name type="common">Micrococcus lysodeikticus</name>
    <dbReference type="NCBI Taxonomy" id="1270"/>
    <lineage>
        <taxon>Bacteria</taxon>
        <taxon>Bacillati</taxon>
        <taxon>Actinomycetota</taxon>
        <taxon>Actinomycetes</taxon>
        <taxon>Micrococcales</taxon>
        <taxon>Micrococcaceae</taxon>
        <taxon>Micrococcus</taxon>
    </lineage>
</organism>
<dbReference type="InterPro" id="IPR000390">
    <property type="entry name" value="Small_drug/metabolite_transptr"/>
</dbReference>
<dbReference type="RefSeq" id="WP_031943843.1">
    <property type="nucleotide sequence ID" value="NZ_CABIZL010000026.1"/>
</dbReference>
<comment type="similarity">
    <text evidence="7">Belongs to the drug/metabolite transporter (DMT) superfamily. Small multidrug resistance (SMR) (TC 2.A.7.1) family.</text>
</comment>
<sequence length="114" mass="11322">MKWVFLAGAIALEVTGSLSLKAAVDAPGFFALVAVGYIGAFTLLAGALKQGMPLGVGYGIWGAAGVALTAILSAVIFGEPLTALMTLGIAVVIGGVLCVELGSQAATKKREGTV</sequence>
<keyword evidence="4 7" id="KW-0812">Transmembrane</keyword>
<evidence type="ECO:0000256" key="4">
    <source>
        <dbReference type="ARBA" id="ARBA00022692"/>
    </source>
</evidence>
<evidence type="ECO:0000256" key="2">
    <source>
        <dbReference type="ARBA" id="ARBA00022448"/>
    </source>
</evidence>
<dbReference type="Gene3D" id="1.10.3730.20">
    <property type="match status" value="1"/>
</dbReference>
<evidence type="ECO:0000256" key="8">
    <source>
        <dbReference type="SAM" id="Phobius"/>
    </source>
</evidence>
<proteinExistence type="inferred from homology"/>
<dbReference type="PANTHER" id="PTHR30561:SF1">
    <property type="entry name" value="MULTIDRUG TRANSPORTER EMRE"/>
    <property type="match status" value="1"/>
</dbReference>
<evidence type="ECO:0000313" key="10">
    <source>
        <dbReference type="Proteomes" id="UP000184253"/>
    </source>
</evidence>
<dbReference type="Proteomes" id="UP000184253">
    <property type="component" value="Unassembled WGS sequence"/>
</dbReference>
<reference evidence="9 10" key="1">
    <citation type="submission" date="2016-11" db="EMBL/GenBank/DDBJ databases">
        <authorList>
            <person name="Varghese N."/>
            <person name="Submissions S."/>
        </authorList>
    </citation>
    <scope>NUCLEOTIDE SEQUENCE [LARGE SCALE GENOMIC DNA]</scope>
    <source>
        <strain evidence="9 10">VTM4R57</strain>
    </source>
</reference>
<feature type="transmembrane region" description="Helical" evidence="8">
    <location>
        <begin position="83"/>
        <end position="102"/>
    </location>
</feature>
<protein>
    <submittedName>
        <fullName evidence="9">Small multidrug resistance pump</fullName>
    </submittedName>
</protein>
<keyword evidence="6 8" id="KW-0472">Membrane</keyword>
<dbReference type="GO" id="GO:0022857">
    <property type="term" value="F:transmembrane transporter activity"/>
    <property type="evidence" value="ECO:0007669"/>
    <property type="project" value="UniProtKB-ARBA"/>
</dbReference>
<keyword evidence="2" id="KW-0813">Transport</keyword>
<comment type="caution">
    <text evidence="9">The sequence shown here is derived from an EMBL/GenBank/DDBJ whole genome shotgun (WGS) entry which is preliminary data.</text>
</comment>
<keyword evidence="3" id="KW-1003">Cell membrane</keyword>
<dbReference type="EMBL" id="FRCE01000032">
    <property type="protein sequence ID" value="SHL95369.1"/>
    <property type="molecule type" value="Genomic_DNA"/>
</dbReference>
<evidence type="ECO:0000256" key="7">
    <source>
        <dbReference type="RuleBase" id="RU003942"/>
    </source>
</evidence>
<evidence type="ECO:0000256" key="1">
    <source>
        <dbReference type="ARBA" id="ARBA00004651"/>
    </source>
</evidence>
<evidence type="ECO:0000313" key="9">
    <source>
        <dbReference type="EMBL" id="SHL95369.1"/>
    </source>
</evidence>
<dbReference type="InterPro" id="IPR037185">
    <property type="entry name" value="EmrE-like"/>
</dbReference>
<comment type="subcellular location">
    <subcellularLocation>
        <location evidence="1 7">Cell membrane</location>
        <topology evidence="1 7">Multi-pass membrane protein</topology>
    </subcellularLocation>
</comment>